<accession>A0A2K2F465</accession>
<protein>
    <submittedName>
        <fullName evidence="1">PqqD family protein</fullName>
    </submittedName>
</protein>
<dbReference type="AlphaFoldDB" id="A0A2K2F465"/>
<evidence type="ECO:0000313" key="2">
    <source>
        <dbReference type="Proteomes" id="UP000236151"/>
    </source>
</evidence>
<dbReference type="InterPro" id="IPR041881">
    <property type="entry name" value="PqqD_sf"/>
</dbReference>
<dbReference type="Gene3D" id="1.10.10.1150">
    <property type="entry name" value="Coenzyme PQQ synthesis protein D (PqqD)"/>
    <property type="match status" value="1"/>
</dbReference>
<gene>
    <name evidence="1" type="ORF">CDQ84_01510</name>
</gene>
<dbReference type="OrthoDB" id="1495225at2"/>
<organism evidence="1 2">
    <name type="scientific">Clostridium thermosuccinogenes</name>
    <dbReference type="NCBI Taxonomy" id="84032"/>
    <lineage>
        <taxon>Bacteria</taxon>
        <taxon>Bacillati</taxon>
        <taxon>Bacillota</taxon>
        <taxon>Clostridia</taxon>
        <taxon>Eubacteriales</taxon>
        <taxon>Clostridiaceae</taxon>
        <taxon>Clostridium</taxon>
    </lineage>
</organism>
<dbReference type="KEGG" id="cthd:CDO33_04220"/>
<keyword evidence="2" id="KW-1185">Reference proteome</keyword>
<dbReference type="InterPro" id="IPR008792">
    <property type="entry name" value="PQQD"/>
</dbReference>
<dbReference type="RefSeq" id="WP_103079950.1">
    <property type="nucleotide sequence ID" value="NZ_CP021850.1"/>
</dbReference>
<dbReference type="Proteomes" id="UP000236151">
    <property type="component" value="Unassembled WGS sequence"/>
</dbReference>
<proteinExistence type="predicted"/>
<dbReference type="EMBL" id="NIOJ01000002">
    <property type="protein sequence ID" value="PNU01370.1"/>
    <property type="molecule type" value="Genomic_DNA"/>
</dbReference>
<reference evidence="1 2" key="1">
    <citation type="submission" date="2017-06" db="EMBL/GenBank/DDBJ databases">
        <title>Investigating the central metabolism of Clostridium thermosuccinogenes.</title>
        <authorList>
            <person name="Koendjbiharie J.G."/>
            <person name="van Kranenburg R."/>
        </authorList>
    </citation>
    <scope>NUCLEOTIDE SEQUENCE [LARGE SCALE GENOMIC DNA]</scope>
    <source>
        <strain evidence="1 2">DSM 5806</strain>
    </source>
</reference>
<name>A0A2K2F465_9CLOT</name>
<evidence type="ECO:0000313" key="1">
    <source>
        <dbReference type="EMBL" id="PNU01370.1"/>
    </source>
</evidence>
<dbReference type="Pfam" id="PF05402">
    <property type="entry name" value="PqqD"/>
    <property type="match status" value="1"/>
</dbReference>
<sequence length="96" mass="11093">MKYTKTISIDSLVRRAEYIDAADLNGEKVMMNLDKGRYFALNEVGSRIWDMMDRPLTVRDIVDAMTREYEIDEQSCAKEVLAFLGKMYDEELISVG</sequence>
<comment type="caution">
    <text evidence="1">The sequence shown here is derived from an EMBL/GenBank/DDBJ whole genome shotgun (WGS) entry which is preliminary data.</text>
</comment>
<dbReference type="NCBIfam" id="NF033536">
    <property type="entry name" value="lasso_PqqD_Bac"/>
    <property type="match status" value="1"/>
</dbReference>